<accession>Q7R7G7</accession>
<name>Q7R7G7_PLAYO</name>
<evidence type="ECO:0000313" key="2">
    <source>
        <dbReference type="Proteomes" id="UP000008553"/>
    </source>
</evidence>
<keyword evidence="2" id="KW-1185">Reference proteome</keyword>
<feature type="non-terminal residue" evidence="1">
    <location>
        <position position="28"/>
    </location>
</feature>
<dbReference type="AlphaFoldDB" id="Q7R7G7"/>
<proteinExistence type="predicted"/>
<reference evidence="1 2" key="1">
    <citation type="journal article" date="2002" name="Nature">
        <title>Genome sequence and comparative analysis of the model rodent malaria parasite Plasmodium yoelii yoelii.</title>
        <authorList>
            <person name="Carlton J.M."/>
            <person name="Angiuoli S.V."/>
            <person name="Suh B.B."/>
            <person name="Kooij T.W."/>
            <person name="Pertea M."/>
            <person name="Silva J.C."/>
            <person name="Ermolaeva M.D."/>
            <person name="Allen J.E."/>
            <person name="Selengut J.D."/>
            <person name="Koo H.L."/>
            <person name="Peterson J.D."/>
            <person name="Pop M."/>
            <person name="Kosack D.S."/>
            <person name="Shumway M.F."/>
            <person name="Bidwell S.L."/>
            <person name="Shallom S.J."/>
            <person name="van Aken S.E."/>
            <person name="Riedmuller S.B."/>
            <person name="Feldblyum T.V."/>
            <person name="Cho J.K."/>
            <person name="Quackenbush J."/>
            <person name="Sedegah M."/>
            <person name="Shoaibi A."/>
            <person name="Cummings L.M."/>
            <person name="Florens L."/>
            <person name="Yates J.R."/>
            <person name="Raine J.D."/>
            <person name="Sinden R.E."/>
            <person name="Harris M.A."/>
            <person name="Cunningham D.A."/>
            <person name="Preiser P.R."/>
            <person name="Bergman L.W."/>
            <person name="Vaidya A.B."/>
            <person name="van Lin L.H."/>
            <person name="Janse C.J."/>
            <person name="Waters A.P."/>
            <person name="Smith H.O."/>
            <person name="White O.R."/>
            <person name="Salzberg S.L."/>
            <person name="Venter J.C."/>
            <person name="Fraser C.M."/>
            <person name="Hoffman S.L."/>
            <person name="Gardner M.J."/>
            <person name="Carucci D.J."/>
        </authorList>
    </citation>
    <scope>NUCLEOTIDE SEQUENCE [LARGE SCALE GENOMIC DNA]</scope>
    <source>
        <strain evidence="1 2">17XNL</strain>
    </source>
</reference>
<dbReference type="Proteomes" id="UP000008553">
    <property type="component" value="Unassembled WGS sequence"/>
</dbReference>
<dbReference type="PaxDb" id="73239-Q7R7G7"/>
<organism evidence="1 2">
    <name type="scientific">Plasmodium yoelii yoelii</name>
    <dbReference type="NCBI Taxonomy" id="73239"/>
    <lineage>
        <taxon>Eukaryota</taxon>
        <taxon>Sar</taxon>
        <taxon>Alveolata</taxon>
        <taxon>Apicomplexa</taxon>
        <taxon>Aconoidasida</taxon>
        <taxon>Haemosporida</taxon>
        <taxon>Plasmodiidae</taxon>
        <taxon>Plasmodium</taxon>
        <taxon>Plasmodium (Vinckeia)</taxon>
    </lineage>
</organism>
<dbReference type="InParanoid" id="Q7R7G7"/>
<comment type="caution">
    <text evidence="1">The sequence shown here is derived from an EMBL/GenBank/DDBJ whole genome shotgun (WGS) entry which is preliminary data.</text>
</comment>
<gene>
    <name evidence="1" type="ORF">PY07620</name>
</gene>
<protein>
    <submittedName>
        <fullName evidence="1">Uncharacterized protein</fullName>
    </submittedName>
</protein>
<dbReference type="EMBL" id="AABL01002830">
    <property type="protein sequence ID" value="EAA20119.1"/>
    <property type="molecule type" value="Genomic_DNA"/>
</dbReference>
<evidence type="ECO:0000313" key="1">
    <source>
        <dbReference type="EMBL" id="EAA20119.1"/>
    </source>
</evidence>
<sequence>MGYRSIIDNTTLSIKYYYASKNFLIFNC</sequence>